<evidence type="ECO:0000313" key="4">
    <source>
        <dbReference type="EMBL" id="MFB9678212.1"/>
    </source>
</evidence>
<evidence type="ECO:0000259" key="3">
    <source>
        <dbReference type="PROSITE" id="PS51186"/>
    </source>
</evidence>
<dbReference type="PANTHER" id="PTHR43877">
    <property type="entry name" value="AMINOALKYLPHOSPHONATE N-ACETYLTRANSFERASE-RELATED-RELATED"/>
    <property type="match status" value="1"/>
</dbReference>
<evidence type="ECO:0000256" key="1">
    <source>
        <dbReference type="ARBA" id="ARBA00022679"/>
    </source>
</evidence>
<keyword evidence="5" id="KW-1185">Reference proteome</keyword>
<dbReference type="SUPFAM" id="SSF55729">
    <property type="entry name" value="Acyl-CoA N-acyltransferases (Nat)"/>
    <property type="match status" value="1"/>
</dbReference>
<gene>
    <name evidence="4" type="ORF">ACFFRH_22240</name>
</gene>
<evidence type="ECO:0000313" key="5">
    <source>
        <dbReference type="Proteomes" id="UP001589610"/>
    </source>
</evidence>
<dbReference type="Proteomes" id="UP001589610">
    <property type="component" value="Unassembled WGS sequence"/>
</dbReference>
<reference evidence="4 5" key="1">
    <citation type="submission" date="2024-09" db="EMBL/GenBank/DDBJ databases">
        <authorList>
            <person name="Sun Q."/>
            <person name="Mori K."/>
        </authorList>
    </citation>
    <scope>NUCLEOTIDE SEQUENCE [LARGE SCALE GENOMIC DNA]</scope>
    <source>
        <strain evidence="4 5">JCM 3028</strain>
    </source>
</reference>
<dbReference type="RefSeq" id="WP_344748217.1">
    <property type="nucleotide sequence ID" value="NZ_BAAAWW010000149.1"/>
</dbReference>
<keyword evidence="2 4" id="KW-0012">Acyltransferase</keyword>
<dbReference type="InterPro" id="IPR000182">
    <property type="entry name" value="GNAT_dom"/>
</dbReference>
<name>A0ABV5TGQ3_9ACTN</name>
<proteinExistence type="predicted"/>
<dbReference type="InterPro" id="IPR016181">
    <property type="entry name" value="Acyl_CoA_acyltransferase"/>
</dbReference>
<dbReference type="GO" id="GO:0016746">
    <property type="term" value="F:acyltransferase activity"/>
    <property type="evidence" value="ECO:0007669"/>
    <property type="project" value="UniProtKB-KW"/>
</dbReference>
<comment type="caution">
    <text evidence="4">The sequence shown here is derived from an EMBL/GenBank/DDBJ whole genome shotgun (WGS) entry which is preliminary data.</text>
</comment>
<organism evidence="4 5">
    <name type="scientific">Streptosporangium vulgare</name>
    <dbReference type="NCBI Taxonomy" id="46190"/>
    <lineage>
        <taxon>Bacteria</taxon>
        <taxon>Bacillati</taxon>
        <taxon>Actinomycetota</taxon>
        <taxon>Actinomycetes</taxon>
        <taxon>Streptosporangiales</taxon>
        <taxon>Streptosporangiaceae</taxon>
        <taxon>Streptosporangium</taxon>
    </lineage>
</organism>
<dbReference type="PANTHER" id="PTHR43877:SF2">
    <property type="entry name" value="AMINOALKYLPHOSPHONATE N-ACETYLTRANSFERASE-RELATED"/>
    <property type="match status" value="1"/>
</dbReference>
<dbReference type="CDD" id="cd04301">
    <property type="entry name" value="NAT_SF"/>
    <property type="match status" value="1"/>
</dbReference>
<feature type="domain" description="N-acetyltransferase" evidence="3">
    <location>
        <begin position="3"/>
        <end position="175"/>
    </location>
</feature>
<dbReference type="Gene3D" id="3.40.630.30">
    <property type="match status" value="1"/>
</dbReference>
<protein>
    <submittedName>
        <fullName evidence="4">GNAT family N-acetyltransferase</fullName>
        <ecNumber evidence="4">2.3.-.-</ecNumber>
    </submittedName>
</protein>
<dbReference type="InterPro" id="IPR050832">
    <property type="entry name" value="Bact_Acetyltransf"/>
</dbReference>
<dbReference type="EC" id="2.3.-.-" evidence="4"/>
<sequence>MPPVFDDATPSVAALRSIYAAAFTPPPWHETPDQVEAFAGRLPSQMGEPGFRCVTACVDGEPAGFCYGFATPDPWPADRLYRPIAAALGGDTSVLRARFEVHELAVGPRFAGRGLGASLLRRVAADAGPSWLVTSSAATAAVRLYERLGWSRLCEFDVPREPFRTFRVYLSPSPEPPKPG</sequence>
<accession>A0ABV5TGQ3</accession>
<evidence type="ECO:0000256" key="2">
    <source>
        <dbReference type="ARBA" id="ARBA00023315"/>
    </source>
</evidence>
<dbReference type="PROSITE" id="PS51186">
    <property type="entry name" value="GNAT"/>
    <property type="match status" value="1"/>
</dbReference>
<dbReference type="EMBL" id="JBHMBS010000010">
    <property type="protein sequence ID" value="MFB9678212.1"/>
    <property type="molecule type" value="Genomic_DNA"/>
</dbReference>
<dbReference type="Pfam" id="PF00583">
    <property type="entry name" value="Acetyltransf_1"/>
    <property type="match status" value="1"/>
</dbReference>
<keyword evidence="1 4" id="KW-0808">Transferase</keyword>